<keyword evidence="1" id="KW-0472">Membrane</keyword>
<dbReference type="AlphaFoldDB" id="A0A927PGM7"/>
<evidence type="ECO:0000313" key="3">
    <source>
        <dbReference type="Proteomes" id="UP000610846"/>
    </source>
</evidence>
<name>A0A927PGM7_9MICO</name>
<gene>
    <name evidence="2" type="ORF">IF651_17180</name>
</gene>
<keyword evidence="3" id="KW-1185">Reference proteome</keyword>
<proteinExistence type="predicted"/>
<dbReference type="RefSeq" id="WP_191830355.1">
    <property type="nucleotide sequence ID" value="NZ_JACYHB010000021.1"/>
</dbReference>
<reference evidence="2" key="2">
    <citation type="submission" date="2020-09" db="EMBL/GenBank/DDBJ databases">
        <authorList>
            <person name="Yu Y."/>
        </authorList>
    </citation>
    <scope>NUCLEOTIDE SEQUENCE</scope>
    <source>
        <strain evidence="2">KCTC 49039</strain>
    </source>
</reference>
<keyword evidence="1" id="KW-0812">Transmembrane</keyword>
<comment type="caution">
    <text evidence="2">The sequence shown here is derived from an EMBL/GenBank/DDBJ whole genome shotgun (WGS) entry which is preliminary data.</text>
</comment>
<dbReference type="Proteomes" id="UP000610846">
    <property type="component" value="Unassembled WGS sequence"/>
</dbReference>
<reference evidence="2" key="1">
    <citation type="journal article" date="2018" name="Curr. Microbiol.">
        <title>Cellulosimicrobium arenosum sp. nov., Isolated from Marine Sediment Sand.</title>
        <authorList>
            <person name="Oh M."/>
            <person name="Kim J.H."/>
            <person name="Yoon J.H."/>
            <person name="Schumann P."/>
            <person name="Kim W."/>
        </authorList>
    </citation>
    <scope>NUCLEOTIDE SEQUENCE</scope>
    <source>
        <strain evidence="2">KCTC 49039</strain>
    </source>
</reference>
<accession>A0A927PGM7</accession>
<dbReference type="EMBL" id="JACYHB010000021">
    <property type="protein sequence ID" value="MBD8080778.1"/>
    <property type="molecule type" value="Genomic_DNA"/>
</dbReference>
<evidence type="ECO:0000256" key="1">
    <source>
        <dbReference type="SAM" id="Phobius"/>
    </source>
</evidence>
<feature type="transmembrane region" description="Helical" evidence="1">
    <location>
        <begin position="34"/>
        <end position="52"/>
    </location>
</feature>
<keyword evidence="1" id="KW-1133">Transmembrane helix</keyword>
<sequence length="132" mass="13629">MPKLSRTNVLTSLTALAGAIGVAGFVSSNMKLGAAALGVAAVLLAGLVHSVGRDIRAQLLGNPGDSRTLTNRIDESTDLLASKVDRVLTGQQKSAADAAARAEHDDAMARRVVADLGAARQEAAERPCERAR</sequence>
<organism evidence="2 3">
    <name type="scientific">Cellulosimicrobium arenosum</name>
    <dbReference type="NCBI Taxonomy" id="2708133"/>
    <lineage>
        <taxon>Bacteria</taxon>
        <taxon>Bacillati</taxon>
        <taxon>Actinomycetota</taxon>
        <taxon>Actinomycetes</taxon>
        <taxon>Micrococcales</taxon>
        <taxon>Promicromonosporaceae</taxon>
        <taxon>Cellulosimicrobium</taxon>
    </lineage>
</organism>
<evidence type="ECO:0000313" key="2">
    <source>
        <dbReference type="EMBL" id="MBD8080778.1"/>
    </source>
</evidence>
<protein>
    <submittedName>
        <fullName evidence="2">Uncharacterized protein</fullName>
    </submittedName>
</protein>